<dbReference type="Pfam" id="PF01370">
    <property type="entry name" value="Epimerase"/>
    <property type="match status" value="1"/>
</dbReference>
<keyword evidence="1" id="KW-0521">NADP</keyword>
<gene>
    <name evidence="4" type="ORF">FGK64_07195</name>
</gene>
<dbReference type="Proteomes" id="UP001191082">
    <property type="component" value="Unassembled WGS sequence"/>
</dbReference>
<evidence type="ECO:0000313" key="4">
    <source>
        <dbReference type="EMBL" id="TMV13696.1"/>
    </source>
</evidence>
<name>A0ABY2XBG1_9RHOB</name>
<dbReference type="InterPro" id="IPR001509">
    <property type="entry name" value="Epimerase_deHydtase"/>
</dbReference>
<evidence type="ECO:0000259" key="3">
    <source>
        <dbReference type="Pfam" id="PF01370"/>
    </source>
</evidence>
<evidence type="ECO:0000256" key="2">
    <source>
        <dbReference type="ARBA" id="ARBA00023277"/>
    </source>
</evidence>
<dbReference type="Gene3D" id="3.40.50.720">
    <property type="entry name" value="NAD(P)-binding Rossmann-like Domain"/>
    <property type="match status" value="1"/>
</dbReference>
<sequence length="314" mass="34173">MIGQKLLARLVRDGIDGAKVQITAHDIAFPDNAVPVDRQIIGSVTEPGVMERLVADDPEYVFHLAAIVSGEAEADFDKGWQTNMFPCWSLLQALRARHEATGGSYRPRLVFTSSIAVFGAPFEDEISDTFLTAPLTSYGAQKVICEQMISDFSRKGFIDGVAIRLPSICVRPGKANRAAAGFFSGIIREPLNGVQAVLPVPDTVVHTHASPRSAVGFLCHAATLDTDRLNGRRAINMPGVACTVAEQIEALRDAAGEQAVALIRREDDPAVAHIVDNWPTRFNAARAHALGFRAETEFREIIQTYIEEDLKPAQ</sequence>
<dbReference type="Gene3D" id="3.90.25.10">
    <property type="entry name" value="UDP-galactose 4-epimerase, domain 1"/>
    <property type="match status" value="1"/>
</dbReference>
<proteinExistence type="predicted"/>
<reference evidence="4 5" key="1">
    <citation type="submission" date="2019-05" db="EMBL/GenBank/DDBJ databases">
        <title>Marivita sp. nov. isolated from sea sediment.</title>
        <authorList>
            <person name="Kim W."/>
        </authorList>
    </citation>
    <scope>NUCLEOTIDE SEQUENCE [LARGE SCALE GENOMIC DNA]</scope>
    <source>
        <strain evidence="4 5">CAU 1492</strain>
    </source>
</reference>
<dbReference type="SUPFAM" id="SSF51735">
    <property type="entry name" value="NAD(P)-binding Rossmann-fold domains"/>
    <property type="match status" value="1"/>
</dbReference>
<comment type="caution">
    <text evidence="4">The sequence shown here is derived from an EMBL/GenBank/DDBJ whole genome shotgun (WGS) entry which is preliminary data.</text>
</comment>
<protein>
    <submittedName>
        <fullName evidence="4">NAD-dependent epimerase/dehydratase family protein</fullName>
    </submittedName>
</protein>
<dbReference type="InterPro" id="IPR036291">
    <property type="entry name" value="NAD(P)-bd_dom_sf"/>
</dbReference>
<dbReference type="EMBL" id="VCPC01000002">
    <property type="protein sequence ID" value="TMV13696.1"/>
    <property type="molecule type" value="Genomic_DNA"/>
</dbReference>
<dbReference type="PANTHER" id="PTHR43103:SF3">
    <property type="entry name" value="ADP-L-GLYCERO-D-MANNO-HEPTOSE-6-EPIMERASE"/>
    <property type="match status" value="1"/>
</dbReference>
<keyword evidence="2" id="KW-0119">Carbohydrate metabolism</keyword>
<keyword evidence="5" id="KW-1185">Reference proteome</keyword>
<evidence type="ECO:0000313" key="5">
    <source>
        <dbReference type="Proteomes" id="UP001191082"/>
    </source>
</evidence>
<organism evidence="4 5">
    <name type="scientific">Arenibacterium halophilum</name>
    <dbReference type="NCBI Taxonomy" id="2583821"/>
    <lineage>
        <taxon>Bacteria</taxon>
        <taxon>Pseudomonadati</taxon>
        <taxon>Pseudomonadota</taxon>
        <taxon>Alphaproteobacteria</taxon>
        <taxon>Rhodobacterales</taxon>
        <taxon>Paracoccaceae</taxon>
        <taxon>Arenibacterium</taxon>
    </lineage>
</organism>
<accession>A0ABY2XBG1</accession>
<evidence type="ECO:0000256" key="1">
    <source>
        <dbReference type="ARBA" id="ARBA00022857"/>
    </source>
</evidence>
<feature type="domain" description="NAD-dependent epimerase/dehydratase" evidence="3">
    <location>
        <begin position="1"/>
        <end position="193"/>
    </location>
</feature>
<dbReference type="PANTHER" id="PTHR43103">
    <property type="entry name" value="NUCLEOSIDE-DIPHOSPHATE-SUGAR EPIMERASE"/>
    <property type="match status" value="1"/>
</dbReference>